<dbReference type="InterPro" id="IPR013785">
    <property type="entry name" value="Aldolase_TIM"/>
</dbReference>
<accession>A0A6L3SW22</accession>
<dbReference type="PANTHER" id="PTHR42747:SF4">
    <property type="entry name" value="BLR1330 PROTEIN"/>
    <property type="match status" value="1"/>
</dbReference>
<dbReference type="OrthoDB" id="9778912at2"/>
<evidence type="ECO:0000256" key="3">
    <source>
        <dbReference type="ARBA" id="ARBA00022643"/>
    </source>
</evidence>
<keyword evidence="5 7" id="KW-0503">Monooxygenase</keyword>
<keyword evidence="3" id="KW-0288">FMN</keyword>
<comment type="similarity">
    <text evidence="1">Belongs to the nitronate monooxygenase family. NMO class I subfamily.</text>
</comment>
<evidence type="ECO:0000256" key="1">
    <source>
        <dbReference type="ARBA" id="ARBA00009881"/>
    </source>
</evidence>
<evidence type="ECO:0000256" key="6">
    <source>
        <dbReference type="SAM" id="MobiDB-lite"/>
    </source>
</evidence>
<evidence type="ECO:0000313" key="7">
    <source>
        <dbReference type="EMBL" id="KAB1078032.1"/>
    </source>
</evidence>
<reference evidence="7 8" key="1">
    <citation type="submission" date="2019-09" db="EMBL/GenBank/DDBJ databases">
        <title>YIM 48816 draft genome.</title>
        <authorList>
            <person name="Jiang L."/>
        </authorList>
    </citation>
    <scope>NUCLEOTIDE SEQUENCE [LARGE SCALE GENOMIC DNA]</scope>
    <source>
        <strain evidence="7 8">YIM 48816</strain>
    </source>
</reference>
<evidence type="ECO:0000256" key="5">
    <source>
        <dbReference type="ARBA" id="ARBA00023033"/>
    </source>
</evidence>
<protein>
    <submittedName>
        <fullName evidence="7">Nitronate monooxygenase</fullName>
    </submittedName>
</protein>
<keyword evidence="8" id="KW-1185">Reference proteome</keyword>
<proteinExistence type="inferred from homology"/>
<dbReference type="GO" id="GO:0018580">
    <property type="term" value="F:nitronate monooxygenase activity"/>
    <property type="evidence" value="ECO:0007669"/>
    <property type="project" value="InterPro"/>
</dbReference>
<dbReference type="PANTHER" id="PTHR42747">
    <property type="entry name" value="NITRONATE MONOOXYGENASE-RELATED"/>
    <property type="match status" value="1"/>
</dbReference>
<dbReference type="FunFam" id="3.20.20.70:FF:000210">
    <property type="entry name" value="2-nitropropane dioxygenase"/>
    <property type="match status" value="1"/>
</dbReference>
<dbReference type="RefSeq" id="WP_151001240.1">
    <property type="nucleotide sequence ID" value="NZ_BPQY01000072.1"/>
</dbReference>
<dbReference type="CDD" id="cd04730">
    <property type="entry name" value="NPD_like"/>
    <property type="match status" value="1"/>
</dbReference>
<dbReference type="AlphaFoldDB" id="A0A6L3SW22"/>
<dbReference type="Proteomes" id="UP000474159">
    <property type="component" value="Unassembled WGS sequence"/>
</dbReference>
<evidence type="ECO:0000256" key="4">
    <source>
        <dbReference type="ARBA" id="ARBA00023002"/>
    </source>
</evidence>
<organism evidence="7 8">
    <name type="scientific">Methylobacterium soli</name>
    <dbReference type="NCBI Taxonomy" id="553447"/>
    <lineage>
        <taxon>Bacteria</taxon>
        <taxon>Pseudomonadati</taxon>
        <taxon>Pseudomonadota</taxon>
        <taxon>Alphaproteobacteria</taxon>
        <taxon>Hyphomicrobiales</taxon>
        <taxon>Methylobacteriaceae</taxon>
        <taxon>Methylobacterium</taxon>
    </lineage>
</organism>
<name>A0A6L3SW22_9HYPH</name>
<dbReference type="Gene3D" id="3.20.20.70">
    <property type="entry name" value="Aldolase class I"/>
    <property type="match status" value="1"/>
</dbReference>
<evidence type="ECO:0000256" key="2">
    <source>
        <dbReference type="ARBA" id="ARBA00022630"/>
    </source>
</evidence>
<gene>
    <name evidence="7" type="ORF">F6X53_16160</name>
</gene>
<feature type="region of interest" description="Disordered" evidence="6">
    <location>
        <begin position="340"/>
        <end position="360"/>
    </location>
</feature>
<comment type="caution">
    <text evidence="7">The sequence shown here is derived from an EMBL/GenBank/DDBJ whole genome shotgun (WGS) entry which is preliminary data.</text>
</comment>
<dbReference type="InterPro" id="IPR004136">
    <property type="entry name" value="NMO"/>
</dbReference>
<evidence type="ECO:0000313" key="8">
    <source>
        <dbReference type="Proteomes" id="UP000474159"/>
    </source>
</evidence>
<dbReference type="SUPFAM" id="SSF51412">
    <property type="entry name" value="Inosine monophosphate dehydrogenase (IMPDH)"/>
    <property type="match status" value="1"/>
</dbReference>
<dbReference type="EMBL" id="VZZK01000016">
    <property type="protein sequence ID" value="KAB1078032.1"/>
    <property type="molecule type" value="Genomic_DNA"/>
</dbReference>
<keyword evidence="4" id="KW-0560">Oxidoreductase</keyword>
<sequence>MTHSPLPPAPLPPAALPPALEARLPPALRGTLTLPVVAAPMFIVSGPELVVAQCRAGVVGAFPALNARAPDSLDAWLARIGRDLARARAAEPERRIAPFAVNQIVHASNDRLAQDVETCVRHRVPIVITSLRPPDAVVRPIQAYGGLVFHDVTTLRHAEKALEAGVDGLILVCAGAGGHAGTLSPFALLGEVRRIYDGPVILSGAITTGSAILAAQAMGADLAYMGSRFIATAEANAAPAYKAMITRARAADIVYTPFFTGVPGNYLAPSIAAAGLDPEALPGADKSAMSFGSGRAKPWRDVWGAGQGVGTIADIPTTADLVARLGREYAQARARLMPADAGSPALGSAEPGSAGWEEAS</sequence>
<dbReference type="Pfam" id="PF03060">
    <property type="entry name" value="NMO"/>
    <property type="match status" value="1"/>
</dbReference>
<keyword evidence="2" id="KW-0285">Flavoprotein</keyword>